<dbReference type="Gene3D" id="3.10.180.10">
    <property type="entry name" value="2,3-Dihydroxybiphenyl 1,2-Dioxygenase, domain 1"/>
    <property type="match status" value="1"/>
</dbReference>
<gene>
    <name evidence="2" type="ORF">C900_04763</name>
</gene>
<accession>L8K1E2</accession>
<keyword evidence="2" id="KW-0456">Lyase</keyword>
<dbReference type="AlphaFoldDB" id="L8K1E2"/>
<dbReference type="InterPro" id="IPR037523">
    <property type="entry name" value="VOC_core"/>
</dbReference>
<dbReference type="Proteomes" id="UP000011135">
    <property type="component" value="Unassembled WGS sequence"/>
</dbReference>
<reference evidence="2 3" key="1">
    <citation type="submission" date="2012-12" db="EMBL/GenBank/DDBJ databases">
        <title>Genome assembly of Fulvivirga imtechensis AK7.</title>
        <authorList>
            <person name="Nupur N."/>
            <person name="Khatri I."/>
            <person name="Kumar R."/>
            <person name="Subramanian S."/>
            <person name="Pinnaka A."/>
        </authorList>
    </citation>
    <scope>NUCLEOTIDE SEQUENCE [LARGE SCALE GENOMIC DNA]</scope>
    <source>
        <strain evidence="2 3">AK7</strain>
    </source>
</reference>
<protein>
    <submittedName>
        <fullName evidence="2">Lactoylglutathione lyase</fullName>
    </submittedName>
</protein>
<proteinExistence type="predicted"/>
<dbReference type="PROSITE" id="PS51819">
    <property type="entry name" value="VOC"/>
    <property type="match status" value="1"/>
</dbReference>
<dbReference type="SUPFAM" id="SSF54593">
    <property type="entry name" value="Glyoxalase/Bleomycin resistance protein/Dihydroxybiphenyl dioxygenase"/>
    <property type="match status" value="1"/>
</dbReference>
<evidence type="ECO:0000313" key="3">
    <source>
        <dbReference type="Proteomes" id="UP000011135"/>
    </source>
</evidence>
<name>L8K1E2_9BACT</name>
<evidence type="ECO:0000259" key="1">
    <source>
        <dbReference type="PROSITE" id="PS51819"/>
    </source>
</evidence>
<feature type="domain" description="VOC" evidence="1">
    <location>
        <begin position="13"/>
        <end position="136"/>
    </location>
</feature>
<organism evidence="2 3">
    <name type="scientific">Fulvivirga imtechensis AK7</name>
    <dbReference type="NCBI Taxonomy" id="1237149"/>
    <lineage>
        <taxon>Bacteria</taxon>
        <taxon>Pseudomonadati</taxon>
        <taxon>Bacteroidota</taxon>
        <taxon>Cytophagia</taxon>
        <taxon>Cytophagales</taxon>
        <taxon>Fulvivirgaceae</taxon>
        <taxon>Fulvivirga</taxon>
    </lineage>
</organism>
<dbReference type="GO" id="GO:0016829">
    <property type="term" value="F:lyase activity"/>
    <property type="evidence" value="ECO:0007669"/>
    <property type="project" value="UniProtKB-KW"/>
</dbReference>
<dbReference type="CDD" id="cd07251">
    <property type="entry name" value="VOC_like"/>
    <property type="match status" value="1"/>
</dbReference>
<dbReference type="EMBL" id="AMZN01000007">
    <property type="protein sequence ID" value="ELR73252.1"/>
    <property type="molecule type" value="Genomic_DNA"/>
</dbReference>
<dbReference type="InterPro" id="IPR029068">
    <property type="entry name" value="Glyas_Bleomycin-R_OHBP_Dase"/>
</dbReference>
<sequence>MLNYQQQIKMEQRLTIVTLGVEDLTRSTDFYSNTLGWEKTKESNDNITFYKLNGILISLYPIKKLAEDAQTDHLRNGFKGFSLAHNARSESEVDQIFDDLRKKGVKIIKEPEKVFWGGYSGYISDPDGYLWEVAFNPYLELTQAGDVA</sequence>
<dbReference type="InterPro" id="IPR004360">
    <property type="entry name" value="Glyas_Fos-R_dOase_dom"/>
</dbReference>
<dbReference type="eggNOG" id="COG0346">
    <property type="taxonomic scope" value="Bacteria"/>
</dbReference>
<comment type="caution">
    <text evidence="2">The sequence shown here is derived from an EMBL/GenBank/DDBJ whole genome shotgun (WGS) entry which is preliminary data.</text>
</comment>
<dbReference type="STRING" id="1237149.C900_04763"/>
<dbReference type="PANTHER" id="PTHR36503:SF1">
    <property type="entry name" value="BLR2520 PROTEIN"/>
    <property type="match status" value="1"/>
</dbReference>
<dbReference type="PANTHER" id="PTHR36503">
    <property type="entry name" value="BLR2520 PROTEIN"/>
    <property type="match status" value="1"/>
</dbReference>
<dbReference type="Pfam" id="PF00903">
    <property type="entry name" value="Glyoxalase"/>
    <property type="match status" value="1"/>
</dbReference>
<evidence type="ECO:0000313" key="2">
    <source>
        <dbReference type="EMBL" id="ELR73252.1"/>
    </source>
</evidence>
<keyword evidence="3" id="KW-1185">Reference proteome</keyword>